<evidence type="ECO:0000313" key="3">
    <source>
        <dbReference type="EMBL" id="KAK7460976.1"/>
    </source>
</evidence>
<dbReference type="Proteomes" id="UP001498398">
    <property type="component" value="Unassembled WGS sequence"/>
</dbReference>
<keyword evidence="4" id="KW-1185">Reference proteome</keyword>
<protein>
    <recommendedName>
        <fullName evidence="2">DUF6589 domain-containing protein</fullName>
    </recommendedName>
</protein>
<name>A0ABR1JL67_9AGAR</name>
<gene>
    <name evidence="3" type="ORF">VKT23_008904</name>
</gene>
<accession>A0ABR1JL67</accession>
<feature type="region of interest" description="Disordered" evidence="1">
    <location>
        <begin position="747"/>
        <end position="790"/>
    </location>
</feature>
<feature type="domain" description="DUF6589" evidence="2">
    <location>
        <begin position="501"/>
        <end position="937"/>
    </location>
</feature>
<dbReference type="InterPro" id="IPR046496">
    <property type="entry name" value="DUF6589"/>
</dbReference>
<feature type="compositionally biased region" description="Polar residues" evidence="1">
    <location>
        <begin position="1007"/>
        <end position="1018"/>
    </location>
</feature>
<organism evidence="3 4">
    <name type="scientific">Marasmiellus scandens</name>
    <dbReference type="NCBI Taxonomy" id="2682957"/>
    <lineage>
        <taxon>Eukaryota</taxon>
        <taxon>Fungi</taxon>
        <taxon>Dikarya</taxon>
        <taxon>Basidiomycota</taxon>
        <taxon>Agaricomycotina</taxon>
        <taxon>Agaricomycetes</taxon>
        <taxon>Agaricomycetidae</taxon>
        <taxon>Agaricales</taxon>
        <taxon>Marasmiineae</taxon>
        <taxon>Omphalotaceae</taxon>
        <taxon>Marasmiellus</taxon>
    </lineage>
</organism>
<evidence type="ECO:0000313" key="4">
    <source>
        <dbReference type="Proteomes" id="UP001498398"/>
    </source>
</evidence>
<feature type="compositionally biased region" description="Low complexity" evidence="1">
    <location>
        <begin position="775"/>
        <end position="784"/>
    </location>
</feature>
<feature type="region of interest" description="Disordered" evidence="1">
    <location>
        <begin position="83"/>
        <end position="109"/>
    </location>
</feature>
<dbReference type="Pfam" id="PF20231">
    <property type="entry name" value="DUF6589"/>
    <property type="match status" value="1"/>
</dbReference>
<feature type="region of interest" description="Disordered" evidence="1">
    <location>
        <begin position="27"/>
        <end position="71"/>
    </location>
</feature>
<evidence type="ECO:0000256" key="1">
    <source>
        <dbReference type="SAM" id="MobiDB-lite"/>
    </source>
</evidence>
<dbReference type="EMBL" id="JBANRG010000014">
    <property type="protein sequence ID" value="KAK7460976.1"/>
    <property type="molecule type" value="Genomic_DNA"/>
</dbReference>
<feature type="compositionally biased region" description="Basic residues" evidence="1">
    <location>
        <begin position="35"/>
        <end position="47"/>
    </location>
</feature>
<sequence length="1046" mass="117354">MDRPRIPGYIHEIPTAQPQSFQNVISFGAPLPPVKTRKAPTKVKKTTQPKPVWKVSNYKPETENIPTVSDSGFTSLSLQQYLPQTHSKPAEASNRESDSDFFSAPSSTRAPSSALFHTLSFASPRIRSKSSEGTAFDASPTRSPFTHISGPSNDITDVLAFSPTFGPSNTPSSVASSFPHTPITGPFEPVPVFHIPSPDSPLYSIHGSKRRAPLSRLQKAEAILQYMKDLDAKFTVVDLLVMILDSSQPQFEHHRNAFYRDSSTSVQRVLDCFDEHPQGRELVESWFSAERARSIICQRISDQMEKAKPHFRLTVEEFTPEFLSSFDLEKDVYEYSLANLPDWMAILDAAATSPASQNSKKRDTKLGRTIVTAQVMHMRSIQCAKVQSLIGLSTWGSTASKQTIEVLNHCELSTSWPTIISTVENLANRSILSAIKISKSSHMFNYDNMDISSSIHVEQTKTAVSKIASGTFPILYEATNVKDRNHMRVEPTLKNLRKGIPLQPADICPTRKHLTFYHEHTVINIIDPLIRRIPSFSNYAIHDELKHPVRRIPPSNHVTKFYPLPVTTQEEKTISGNLNVQEHVYTTILKQDPNDPELSKYLIPTINDQYTNARIRSCLVKRFGDLSPWSRREIFAVGIAIFHMIMNLIWALRAKHYGNARNPGSISFFFHVMEKKRLAGDKPDFYTLSAALQQILDGILLSAWRKECGDLKAFASTNPTPKRLKAIASIILHKYLTPLSFIREKESVHPATRRKKSDPKAPSVTKPKLKPPLPSASISPLSTPNPEHDPSYQNLRYLARDLLIIAELTDAVPKGDFGRIENLLPDLAAVFRGAGSVKYATEIMHLLHNLKYIWTPEFSDIMRDNHLVNISGLEGHWMAADMNIEHQIGYVKGLFAAKGIYASWDRLGYISAAIVPIQASKKKVASMLKISYQKKSHTDADTTPQVWTIIRAIEENQLLDYIPNRQTDTTCSLVPDLRAVGFEKLQSSLKRFNKQVQFVAEGMRLSDPTNTASASNANVIELDDDSEEEDELPDPEWGNDSSESDK</sequence>
<proteinExistence type="predicted"/>
<feature type="region of interest" description="Disordered" evidence="1">
    <location>
        <begin position="1006"/>
        <end position="1046"/>
    </location>
</feature>
<feature type="compositionally biased region" description="Acidic residues" evidence="1">
    <location>
        <begin position="1021"/>
        <end position="1034"/>
    </location>
</feature>
<comment type="caution">
    <text evidence="3">The sequence shown here is derived from an EMBL/GenBank/DDBJ whole genome shotgun (WGS) entry which is preliminary data.</text>
</comment>
<reference evidence="3 4" key="1">
    <citation type="submission" date="2024-01" db="EMBL/GenBank/DDBJ databases">
        <title>A draft genome for the cacao thread blight pathogen Marasmiellus scandens.</title>
        <authorList>
            <person name="Baruah I.K."/>
            <person name="Leung J."/>
            <person name="Bukari Y."/>
            <person name="Amoako-Attah I."/>
            <person name="Meinhardt L.W."/>
            <person name="Bailey B.A."/>
            <person name="Cohen S.P."/>
        </authorList>
    </citation>
    <scope>NUCLEOTIDE SEQUENCE [LARGE SCALE GENOMIC DNA]</scope>
    <source>
        <strain evidence="3 4">GH-19</strain>
    </source>
</reference>
<evidence type="ECO:0000259" key="2">
    <source>
        <dbReference type="Pfam" id="PF20231"/>
    </source>
</evidence>